<dbReference type="SUPFAM" id="SSF57535">
    <property type="entry name" value="Complement control module/SCR domain"/>
    <property type="match status" value="1"/>
</dbReference>
<feature type="domain" description="Sushi" evidence="3">
    <location>
        <begin position="46"/>
        <end position="111"/>
    </location>
</feature>
<name>A0A4Y2LKX9_ARAVE</name>
<evidence type="ECO:0000313" key="5">
    <source>
        <dbReference type="Proteomes" id="UP000499080"/>
    </source>
</evidence>
<evidence type="ECO:0000313" key="4">
    <source>
        <dbReference type="EMBL" id="GBN15435.1"/>
    </source>
</evidence>
<organism evidence="4 5">
    <name type="scientific">Araneus ventricosus</name>
    <name type="common">Orbweaver spider</name>
    <name type="synonym">Epeira ventricosa</name>
    <dbReference type="NCBI Taxonomy" id="182803"/>
    <lineage>
        <taxon>Eukaryota</taxon>
        <taxon>Metazoa</taxon>
        <taxon>Ecdysozoa</taxon>
        <taxon>Arthropoda</taxon>
        <taxon>Chelicerata</taxon>
        <taxon>Arachnida</taxon>
        <taxon>Araneae</taxon>
        <taxon>Araneomorphae</taxon>
        <taxon>Entelegynae</taxon>
        <taxon>Araneoidea</taxon>
        <taxon>Araneidae</taxon>
        <taxon>Araneus</taxon>
    </lineage>
</organism>
<reference evidence="4 5" key="1">
    <citation type="journal article" date="2019" name="Sci. Rep.">
        <title>Orb-weaving spider Araneus ventricosus genome elucidates the spidroin gene catalogue.</title>
        <authorList>
            <person name="Kono N."/>
            <person name="Nakamura H."/>
            <person name="Ohtoshi R."/>
            <person name="Moran D.A.P."/>
            <person name="Shinohara A."/>
            <person name="Yoshida Y."/>
            <person name="Fujiwara M."/>
            <person name="Mori M."/>
            <person name="Tomita M."/>
            <person name="Arakawa K."/>
        </authorList>
    </citation>
    <scope>NUCLEOTIDE SEQUENCE [LARGE SCALE GENOMIC DNA]</scope>
</reference>
<protein>
    <recommendedName>
        <fullName evidence="3">Sushi domain-containing protein</fullName>
    </recommendedName>
</protein>
<dbReference type="Pfam" id="PF00084">
    <property type="entry name" value="Sushi"/>
    <property type="match status" value="1"/>
</dbReference>
<sequence>MCSACLSNIVQATTRRMCFVEGVACMHLVLFISNGCIKTKRIISKTLCDPVVVSVNLSEGEWESDGKTTEYSIGTKRTLKCKRGYHSEGMPLTVACLENGSWTRTSATCKSERHF</sequence>
<evidence type="ECO:0000259" key="3">
    <source>
        <dbReference type="PROSITE" id="PS50923"/>
    </source>
</evidence>
<dbReference type="EMBL" id="BGPR01006025">
    <property type="protein sequence ID" value="GBN15435.1"/>
    <property type="molecule type" value="Genomic_DNA"/>
</dbReference>
<dbReference type="CDD" id="cd00033">
    <property type="entry name" value="CCP"/>
    <property type="match status" value="1"/>
</dbReference>
<evidence type="ECO:0000256" key="2">
    <source>
        <dbReference type="PROSITE-ProRule" id="PRU00302"/>
    </source>
</evidence>
<accession>A0A4Y2LKX9</accession>
<dbReference type="OrthoDB" id="6427765at2759"/>
<comment type="caution">
    <text evidence="2">Lacks conserved residue(s) required for the propagation of feature annotation.</text>
</comment>
<gene>
    <name evidence="4" type="ORF">AVEN_161864_1</name>
</gene>
<dbReference type="Proteomes" id="UP000499080">
    <property type="component" value="Unassembled WGS sequence"/>
</dbReference>
<dbReference type="PROSITE" id="PS50923">
    <property type="entry name" value="SUSHI"/>
    <property type="match status" value="1"/>
</dbReference>
<comment type="caution">
    <text evidence="4">The sequence shown here is derived from an EMBL/GenBank/DDBJ whole genome shotgun (WGS) entry which is preliminary data.</text>
</comment>
<dbReference type="InterPro" id="IPR000436">
    <property type="entry name" value="Sushi_SCR_CCP_dom"/>
</dbReference>
<keyword evidence="1" id="KW-1015">Disulfide bond</keyword>
<dbReference type="Gene3D" id="2.10.70.10">
    <property type="entry name" value="Complement Module, domain 1"/>
    <property type="match status" value="1"/>
</dbReference>
<keyword evidence="2" id="KW-0768">Sushi</keyword>
<dbReference type="AlphaFoldDB" id="A0A4Y2LKX9"/>
<keyword evidence="5" id="KW-1185">Reference proteome</keyword>
<proteinExistence type="predicted"/>
<dbReference type="InterPro" id="IPR035976">
    <property type="entry name" value="Sushi/SCR/CCP_sf"/>
</dbReference>
<evidence type="ECO:0000256" key="1">
    <source>
        <dbReference type="ARBA" id="ARBA00023157"/>
    </source>
</evidence>